<dbReference type="EMBL" id="FOJQ01000033">
    <property type="protein sequence ID" value="SFA52554.1"/>
    <property type="molecule type" value="Genomic_DNA"/>
</dbReference>
<feature type="binding site" evidence="8">
    <location>
        <position position="98"/>
    </location>
    <ligand>
        <name>GTP</name>
        <dbReference type="ChEBI" id="CHEBI:37565"/>
    </ligand>
</feature>
<dbReference type="PANTHER" id="PTHR19136">
    <property type="entry name" value="MOLYBDENUM COFACTOR GUANYLYLTRANSFERASE"/>
    <property type="match status" value="1"/>
</dbReference>
<evidence type="ECO:0000256" key="3">
    <source>
        <dbReference type="ARBA" id="ARBA00022723"/>
    </source>
</evidence>
<evidence type="ECO:0000256" key="1">
    <source>
        <dbReference type="ARBA" id="ARBA00022490"/>
    </source>
</evidence>
<comment type="function">
    <text evidence="8">Transfers a GMP moiety from GTP to Mo-molybdopterin (Mo-MPT) cofactor (Moco or molybdenum cofactor) to form Mo-molybdopterin guanine dinucleotide (Mo-MGD) cofactor.</text>
</comment>
<dbReference type="GO" id="GO:0005525">
    <property type="term" value="F:GTP binding"/>
    <property type="evidence" value="ECO:0007669"/>
    <property type="project" value="UniProtKB-UniRule"/>
</dbReference>
<keyword evidence="7 8" id="KW-0501">Molybdenum cofactor biosynthesis</keyword>
<organism evidence="10 11">
    <name type="scientific">Anoxybacillus pushchinoensis</name>
    <dbReference type="NCBI Taxonomy" id="150248"/>
    <lineage>
        <taxon>Bacteria</taxon>
        <taxon>Bacillati</taxon>
        <taxon>Bacillota</taxon>
        <taxon>Bacilli</taxon>
        <taxon>Bacillales</taxon>
        <taxon>Anoxybacillaceae</taxon>
        <taxon>Anoxybacillus</taxon>
    </lineage>
</organism>
<feature type="binding site" evidence="8">
    <location>
        <position position="20"/>
    </location>
    <ligand>
        <name>GTP</name>
        <dbReference type="ChEBI" id="CHEBI:37565"/>
    </ligand>
</feature>
<comment type="similarity">
    <text evidence="8">Belongs to the MobA family.</text>
</comment>
<dbReference type="OrthoDB" id="9788394at2"/>
<dbReference type="EC" id="2.7.7.77" evidence="8"/>
<name>A0A1I0TLC9_9BACL</name>
<keyword evidence="10" id="KW-0548">Nucleotidyltransferase</keyword>
<evidence type="ECO:0000256" key="7">
    <source>
        <dbReference type="ARBA" id="ARBA00023150"/>
    </source>
</evidence>
<evidence type="ECO:0000256" key="4">
    <source>
        <dbReference type="ARBA" id="ARBA00022741"/>
    </source>
</evidence>
<proteinExistence type="inferred from homology"/>
<comment type="caution">
    <text evidence="8">Lacks conserved residue(s) required for the propagation of feature annotation.</text>
</comment>
<keyword evidence="1 8" id="KW-0963">Cytoplasm</keyword>
<dbReference type="Proteomes" id="UP000198979">
    <property type="component" value="Unassembled WGS sequence"/>
</dbReference>
<comment type="cofactor">
    <cofactor evidence="8">
        <name>Mg(2+)</name>
        <dbReference type="ChEBI" id="CHEBI:18420"/>
    </cofactor>
</comment>
<keyword evidence="3 8" id="KW-0479">Metal-binding</keyword>
<evidence type="ECO:0000256" key="2">
    <source>
        <dbReference type="ARBA" id="ARBA00022679"/>
    </source>
</evidence>
<evidence type="ECO:0000313" key="11">
    <source>
        <dbReference type="Proteomes" id="UP000198979"/>
    </source>
</evidence>
<evidence type="ECO:0000259" key="9">
    <source>
        <dbReference type="Pfam" id="PF12804"/>
    </source>
</evidence>
<keyword evidence="6 8" id="KW-0342">GTP-binding</keyword>
<dbReference type="Pfam" id="PF12804">
    <property type="entry name" value="NTP_transf_3"/>
    <property type="match status" value="1"/>
</dbReference>
<dbReference type="RefSeq" id="WP_091703474.1">
    <property type="nucleotide sequence ID" value="NZ_FOJQ01000033.1"/>
</dbReference>
<dbReference type="HAMAP" id="MF_00316">
    <property type="entry name" value="MobA"/>
    <property type="match status" value="1"/>
</dbReference>
<evidence type="ECO:0000313" key="10">
    <source>
        <dbReference type="EMBL" id="SFA52554.1"/>
    </source>
</evidence>
<dbReference type="Gene3D" id="3.90.550.10">
    <property type="entry name" value="Spore Coat Polysaccharide Biosynthesis Protein SpsA, Chain A"/>
    <property type="match status" value="1"/>
</dbReference>
<dbReference type="GO" id="GO:0061603">
    <property type="term" value="F:molybdenum cofactor guanylyltransferase activity"/>
    <property type="evidence" value="ECO:0007669"/>
    <property type="project" value="UniProtKB-EC"/>
</dbReference>
<dbReference type="GO" id="GO:0046872">
    <property type="term" value="F:metal ion binding"/>
    <property type="evidence" value="ECO:0007669"/>
    <property type="project" value="UniProtKB-KW"/>
</dbReference>
<keyword evidence="11" id="KW-1185">Reference proteome</keyword>
<evidence type="ECO:0000256" key="5">
    <source>
        <dbReference type="ARBA" id="ARBA00022842"/>
    </source>
</evidence>
<protein>
    <recommendedName>
        <fullName evidence="8">Probable molybdenum cofactor guanylyltransferase</fullName>
        <shortName evidence="8">MoCo guanylyltransferase</shortName>
        <ecNumber evidence="8">2.7.7.77</ecNumber>
    </recommendedName>
    <alternativeName>
        <fullName evidence="8">GTP:molybdopterin guanylyltransferase</fullName>
    </alternativeName>
    <alternativeName>
        <fullName evidence="8">Mo-MPT guanylyltransferase</fullName>
    </alternativeName>
    <alternativeName>
        <fullName evidence="8">Molybdopterin guanylyltransferase</fullName>
    </alternativeName>
    <alternativeName>
        <fullName evidence="8">Molybdopterin-guanine dinucleotide synthase</fullName>
        <shortName evidence="8">MGD synthase</shortName>
    </alternativeName>
</protein>
<dbReference type="STRING" id="150248.SAMN05216169_10334"/>
<dbReference type="GO" id="GO:0005737">
    <property type="term" value="C:cytoplasm"/>
    <property type="evidence" value="ECO:0007669"/>
    <property type="project" value="UniProtKB-SubCell"/>
</dbReference>
<dbReference type="SUPFAM" id="SSF53448">
    <property type="entry name" value="Nucleotide-diphospho-sugar transferases"/>
    <property type="match status" value="1"/>
</dbReference>
<feature type="binding site" evidence="8">
    <location>
        <begin position="8"/>
        <end position="10"/>
    </location>
    <ligand>
        <name>GTP</name>
        <dbReference type="ChEBI" id="CHEBI:37565"/>
    </ligand>
</feature>
<reference evidence="11" key="1">
    <citation type="submission" date="2016-10" db="EMBL/GenBank/DDBJ databases">
        <authorList>
            <person name="Varghese N."/>
            <person name="Submissions S."/>
        </authorList>
    </citation>
    <scope>NUCLEOTIDE SEQUENCE [LARGE SCALE GENOMIC DNA]</scope>
    <source>
        <strain evidence="11">K1</strain>
    </source>
</reference>
<keyword evidence="2 8" id="KW-0808">Transferase</keyword>
<accession>A0A1I0TLC9</accession>
<feature type="binding site" evidence="8">
    <location>
        <position position="67"/>
    </location>
    <ligand>
        <name>GTP</name>
        <dbReference type="ChEBI" id="CHEBI:37565"/>
    </ligand>
</feature>
<dbReference type="AlphaFoldDB" id="A0A1I0TLC9"/>
<feature type="domain" description="MobA-like NTP transferase" evidence="9">
    <location>
        <begin position="5"/>
        <end position="155"/>
    </location>
</feature>
<dbReference type="InterPro" id="IPR029044">
    <property type="entry name" value="Nucleotide-diphossugar_trans"/>
</dbReference>
<keyword evidence="5 8" id="KW-0460">Magnesium</keyword>
<comment type="catalytic activity">
    <reaction evidence="8">
        <text>Mo-molybdopterin + GTP + H(+) = Mo-molybdopterin guanine dinucleotide + diphosphate</text>
        <dbReference type="Rhea" id="RHEA:34243"/>
        <dbReference type="ChEBI" id="CHEBI:15378"/>
        <dbReference type="ChEBI" id="CHEBI:33019"/>
        <dbReference type="ChEBI" id="CHEBI:37565"/>
        <dbReference type="ChEBI" id="CHEBI:71302"/>
        <dbReference type="ChEBI" id="CHEBI:71310"/>
        <dbReference type="EC" id="2.7.7.77"/>
    </reaction>
</comment>
<feature type="binding site" evidence="8">
    <location>
        <position position="98"/>
    </location>
    <ligand>
        <name>Mg(2+)</name>
        <dbReference type="ChEBI" id="CHEBI:18420"/>
    </ligand>
</feature>
<dbReference type="CDD" id="cd02503">
    <property type="entry name" value="MobA"/>
    <property type="match status" value="1"/>
</dbReference>
<keyword evidence="4 8" id="KW-0547">Nucleotide-binding</keyword>
<dbReference type="InterPro" id="IPR025877">
    <property type="entry name" value="MobA-like_NTP_Trfase"/>
</dbReference>
<dbReference type="InterPro" id="IPR013482">
    <property type="entry name" value="Molybde_CF_guanTrfase"/>
</dbReference>
<dbReference type="GO" id="GO:0006777">
    <property type="term" value="P:Mo-molybdopterin cofactor biosynthetic process"/>
    <property type="evidence" value="ECO:0007669"/>
    <property type="project" value="UniProtKB-KW"/>
</dbReference>
<sequence>MKTIGIVLAGGQSKRFGEPKALALRCGKPFLFYSVEALRSIVDQVVVVAQPHIQKQLQLKDVQWIEDVSQHKGKGPLAGIYSAMKHYEATWYIVLPCDIPFIHKTIVTSLKQQADDAFDAIVPYVNRRPQPLVAIYHHRVKSLMYDCLQQGEYRMYTFLSSCRVKHIEMKEEQPFMNINTKEQYYKWIG</sequence>
<comment type="subcellular location">
    <subcellularLocation>
        <location evidence="8">Cytoplasm</location>
    </subcellularLocation>
</comment>
<gene>
    <name evidence="8" type="primary">mobA</name>
    <name evidence="10" type="ORF">SAMN05216169_10334</name>
</gene>
<dbReference type="PANTHER" id="PTHR19136:SF81">
    <property type="entry name" value="MOLYBDENUM COFACTOR GUANYLYLTRANSFERASE"/>
    <property type="match status" value="1"/>
</dbReference>
<evidence type="ECO:0000256" key="6">
    <source>
        <dbReference type="ARBA" id="ARBA00023134"/>
    </source>
</evidence>
<comment type="domain">
    <text evidence="8">The N-terminal domain determines nucleotide recognition and specific binding, while the C-terminal domain determines the specific binding to the target protein.</text>
</comment>
<evidence type="ECO:0000256" key="8">
    <source>
        <dbReference type="HAMAP-Rule" id="MF_00316"/>
    </source>
</evidence>